<reference evidence="6 7" key="1">
    <citation type="submission" date="2021-01" db="EMBL/GenBank/DDBJ databases">
        <title>WGS of actinomycetes isolated from Thailand.</title>
        <authorList>
            <person name="Thawai C."/>
        </authorList>
    </citation>
    <scope>NUCLEOTIDE SEQUENCE [LARGE SCALE GENOMIC DNA]</scope>
    <source>
        <strain evidence="6 7">LPG 2</strain>
    </source>
</reference>
<accession>A0ABS1MIB7</accession>
<dbReference type="InterPro" id="IPR031325">
    <property type="entry name" value="RHS_repeat"/>
</dbReference>
<keyword evidence="7" id="KW-1185">Reference proteome</keyword>
<dbReference type="InterPro" id="IPR050708">
    <property type="entry name" value="T6SS_VgrG/RHS"/>
</dbReference>
<organism evidence="6 7">
    <name type="scientific">Nocardia acididurans</name>
    <dbReference type="NCBI Taxonomy" id="2802282"/>
    <lineage>
        <taxon>Bacteria</taxon>
        <taxon>Bacillati</taxon>
        <taxon>Actinomycetota</taxon>
        <taxon>Actinomycetes</taxon>
        <taxon>Mycobacteriales</taxon>
        <taxon>Nocardiaceae</taxon>
        <taxon>Nocardia</taxon>
    </lineage>
</organism>
<sequence length="1759" mass="190512">MGTRDWVNSAGDWFEDAAESATATAGEIAGSGLDGLSGLARRIGADDVAQALDDFGDEIASITGGEVRERELGESRDPTELIRGEPSAIRDVAGKLRNLATSIESTGSALRTINVADWTGEAATAFHSEFEKQPQLWFTAADAMTNCAATLDDWWYWAVVAAQAKAQNAIDKWDEADRAEQAFNALPDEFKRKLTRADDTLRDEARTILSEARDQRDSAAAGVVAAIAGYTDAAPAEPPFTDRWDRNLSDLDAIAEHADFSAVSGLLTSLTGIVQFVRAVNPTDTYNLAHPGEYLTNLSGLGTGLVVAAADPGAVTSAFLSDVRRNPFEFAGALTGDALLMAATGGTGGTAKVAVTTLKRVDDAISITRRTPDLIHKWPTTPTDSVFRRGDSPWTTTAATPDNVAESSGGYGEAPPTHAVSTELNRADNPAAQLPDSGQPAGNSGATTDSLTYRADQSNPGDTDARGDGGALSYSPENKHDLGDIGPGPHPDSEANGTNPPHDIRDGGAGIGPRDTHTNGSDGGAATNSVEGPQPQPNSDPGARAGADIGVHHAAENGGAETNRVPDQCETGRDPVDIATGEFLLPEIDLVLPGVLPLRLTRRHRSNYRFGRWFGPSWSATIDMRIVVEQEGVTFLGEAGMMLAYPHAEVDIAVLPTTGGQDWTLTRTGSGGYRVRDPERELIWHFAPEPALGGMDAQLGSFAISAITDRHRNRIRFHYAANGAPVAITHSGGYRVEIGTSDSRITTLTVMGSDQAGMENRTRVRTFAYESGNLIAVTNAVAATVSYTYDEHARMLSWTDSNDTSMHNTYDESGRVIIQQGTGGILNSAFDYLDFPDGSGTLTTVTDSLGAVTTHGFDHDLRLRDLVEPSGARTHYDYNADRKLLKVVAPDGATTHFGYTGDGDVTRITRPDGASINIDYVWRNRPSGIADADGIVRQQEWDGNGNLTAVIDADGVRKEHHYHPNGALAEVLAPTGARTASGVNPAGLAVSITGADGTETRIIRDCFGRPVRITDPLGASTVYEWSLEGQLSRRIDPDGYSESWAWDGEGNLLAHVDRAGGLTQFTYGVFDLLASRTDPEGSVTHYSWDTERRLVGVANPIGQTWVYEYDGSGRLTAETDYAGATTRYTYDRAGRVHTIAPATGVVRHHDYDILGRLVEVTAATGDWRRFTYDSAGRVREATTGYGCATSHRLEFEYTRTGLLASQRFDNQPAMTFDHDRSGRRVLRTAPSGTATGWCWDQNDRLRSLHADDRKVTFDYDEISRPIGWRIGEVAITRTLSDVGHVEAQEVTAFSGSPLALNPTRPGSRPMRRDTYHYRPDGYVEAHTHVDFNGTHTSRHYSLDAAGRVTGISRSGVDTESYTYDALGNMVTARTSGSSASRSDTRGEYRNNQLIRNGRTCYSYDKSGRLSRKTTTRLSRKPSVWHYEYDGFDQLISVITPDGQHWRYTYDALGRRVSKQRLTKDGAVSERVDYVWDGATLIEQAAGEMSIRWQYRPGTHIPITQTTDQEMVDREFHAIVSDLVGTPTELLDPDSGVSVATAVTDLWGNTTWHGTAETLIRFPGQLYDPETGLHYNFFRFYDPDRGRFLTSDPLGLQPAPNPNIYPRNPLVWSDPLGLIPSGCSVLMRTGADTYQSPAGLEYGPDPGPNFVDRADHVHNHANDIPSRPGHHGVFTSSSPDEIFELVDEGYLRAMNGQAVAFHQGPKMVYYINMERAIGLAGGQIGNLAGNPMLNYLQLVLLGNRVITAFPTAGIPSGLLG</sequence>
<dbReference type="InterPro" id="IPR056823">
    <property type="entry name" value="TEN-like_YD-shell"/>
</dbReference>
<comment type="caution">
    <text evidence="6">The sequence shown here is derived from an EMBL/GenBank/DDBJ whole genome shotgun (WGS) entry which is preliminary data.</text>
</comment>
<dbReference type="PANTHER" id="PTHR32305">
    <property type="match status" value="1"/>
</dbReference>
<evidence type="ECO:0000259" key="4">
    <source>
        <dbReference type="Pfam" id="PF21725"/>
    </source>
</evidence>
<evidence type="ECO:0000313" key="6">
    <source>
        <dbReference type="EMBL" id="MBL1079800.1"/>
    </source>
</evidence>
<dbReference type="Gene3D" id="2.180.10.10">
    <property type="entry name" value="RHS repeat-associated core"/>
    <property type="match status" value="3"/>
</dbReference>
<dbReference type="EMBL" id="JAERRJ010000019">
    <property type="protein sequence ID" value="MBL1079800.1"/>
    <property type="molecule type" value="Genomic_DNA"/>
</dbReference>
<dbReference type="InterPro" id="IPR045351">
    <property type="entry name" value="DUF6531"/>
</dbReference>
<dbReference type="PRINTS" id="PR00394">
    <property type="entry name" value="RHSPROTEIN"/>
</dbReference>
<name>A0ABS1MIB7_9NOCA</name>
<evidence type="ECO:0000313" key="7">
    <source>
        <dbReference type="Proteomes" id="UP000602198"/>
    </source>
</evidence>
<feature type="domain" description="Putative T7SS secretion signal" evidence="4">
    <location>
        <begin position="15"/>
        <end position="238"/>
    </location>
</feature>
<evidence type="ECO:0000256" key="2">
    <source>
        <dbReference type="SAM" id="MobiDB-lite"/>
    </source>
</evidence>
<dbReference type="Proteomes" id="UP000602198">
    <property type="component" value="Unassembled WGS sequence"/>
</dbReference>
<feature type="region of interest" description="Disordered" evidence="2">
    <location>
        <begin position="376"/>
        <end position="546"/>
    </location>
</feature>
<dbReference type="Pfam" id="PF20148">
    <property type="entry name" value="DUF6531"/>
    <property type="match status" value="1"/>
</dbReference>
<feature type="compositionally biased region" description="Polar residues" evidence="2">
    <location>
        <begin position="440"/>
        <end position="461"/>
    </location>
</feature>
<evidence type="ECO:0000259" key="5">
    <source>
        <dbReference type="Pfam" id="PF25023"/>
    </source>
</evidence>
<dbReference type="PANTHER" id="PTHR32305:SF15">
    <property type="entry name" value="PROTEIN RHSA-RELATED"/>
    <property type="match status" value="1"/>
</dbReference>
<gene>
    <name evidence="6" type="ORF">JK358_35900</name>
</gene>
<evidence type="ECO:0000256" key="1">
    <source>
        <dbReference type="ARBA" id="ARBA00022737"/>
    </source>
</evidence>
<dbReference type="Pfam" id="PF05593">
    <property type="entry name" value="RHS_repeat"/>
    <property type="match status" value="3"/>
</dbReference>
<protein>
    <submittedName>
        <fullName evidence="6">RHS repeat protein</fullName>
    </submittedName>
</protein>
<dbReference type="InterPro" id="IPR006530">
    <property type="entry name" value="YD"/>
</dbReference>
<dbReference type="InterPro" id="IPR049082">
    <property type="entry name" value="T7SS_signal"/>
</dbReference>
<feature type="domain" description="Teneurin-like YD-shell" evidence="5">
    <location>
        <begin position="1331"/>
        <end position="1591"/>
    </location>
</feature>
<dbReference type="InterPro" id="IPR022385">
    <property type="entry name" value="Rhs_assc_core"/>
</dbReference>
<dbReference type="Pfam" id="PF25023">
    <property type="entry name" value="TEN_YD-shell"/>
    <property type="match status" value="1"/>
</dbReference>
<keyword evidence="1" id="KW-0677">Repeat</keyword>
<dbReference type="NCBIfam" id="TIGR03696">
    <property type="entry name" value="Rhs_assc_core"/>
    <property type="match status" value="1"/>
</dbReference>
<feature type="domain" description="DUF6531" evidence="3">
    <location>
        <begin position="574"/>
        <end position="645"/>
    </location>
</feature>
<dbReference type="Pfam" id="PF21725">
    <property type="entry name" value="T7SS_signal"/>
    <property type="match status" value="1"/>
</dbReference>
<proteinExistence type="predicted"/>
<evidence type="ECO:0000259" key="3">
    <source>
        <dbReference type="Pfam" id="PF20148"/>
    </source>
</evidence>
<dbReference type="NCBIfam" id="TIGR01643">
    <property type="entry name" value="YD_repeat_2x"/>
    <property type="match status" value="11"/>
</dbReference>
<dbReference type="RefSeq" id="WP_201957530.1">
    <property type="nucleotide sequence ID" value="NZ_JAERRJ010000019.1"/>
</dbReference>